<dbReference type="AlphaFoldDB" id="A0A426S7K1"/>
<keyword evidence="4 6" id="KW-0808">Transferase</keyword>
<feature type="active site" evidence="7">
    <location>
        <position position="366"/>
    </location>
</feature>
<dbReference type="GO" id="GO:0006099">
    <property type="term" value="P:tricarboxylic acid cycle"/>
    <property type="evidence" value="ECO:0007669"/>
    <property type="project" value="UniProtKB-UniPathway"/>
</dbReference>
<reference evidence="8 9" key="1">
    <citation type="submission" date="2017-10" db="EMBL/GenBank/DDBJ databases">
        <title>Draft genome of actinobacteria isolated from guarana (Paullinia cupana (Mart.) Ducke.</title>
        <authorList>
            <person name="Siqueira K.A."/>
            <person name="Liotti R.G."/>
            <person name="Mendes T.A."/>
            <person name="Soares M.A."/>
        </authorList>
    </citation>
    <scope>NUCLEOTIDE SEQUENCE [LARGE SCALE GENOMIC DNA]</scope>
    <source>
        <strain evidence="8 9">199</strain>
    </source>
</reference>
<feature type="active site" evidence="7">
    <location>
        <position position="310"/>
    </location>
</feature>
<dbReference type="SUPFAM" id="SSF48256">
    <property type="entry name" value="Citrate synthase"/>
    <property type="match status" value="1"/>
</dbReference>
<keyword evidence="3" id="KW-0816">Tricarboxylic acid cycle</keyword>
<organism evidence="8 9">
    <name type="scientific">Streptomyces griseofuscus</name>
    <dbReference type="NCBI Taxonomy" id="146922"/>
    <lineage>
        <taxon>Bacteria</taxon>
        <taxon>Bacillati</taxon>
        <taxon>Actinomycetota</taxon>
        <taxon>Actinomycetes</taxon>
        <taxon>Kitasatosporales</taxon>
        <taxon>Streptomycetaceae</taxon>
        <taxon>Streptomyces</taxon>
    </lineage>
</organism>
<dbReference type="PRINTS" id="PR00143">
    <property type="entry name" value="CITRTSNTHASE"/>
</dbReference>
<dbReference type="UniPathway" id="UPA00223"/>
<dbReference type="RefSeq" id="WP_125210008.1">
    <property type="nucleotide sequence ID" value="NZ_JBEXUN010000054.1"/>
</dbReference>
<dbReference type="EMBL" id="PDES01000006">
    <property type="protein sequence ID" value="RRQ86086.1"/>
    <property type="molecule type" value="Genomic_DNA"/>
</dbReference>
<evidence type="ECO:0000256" key="3">
    <source>
        <dbReference type="ARBA" id="ARBA00022532"/>
    </source>
</evidence>
<comment type="catalytic activity">
    <reaction evidence="5">
        <text>oxaloacetate + acetyl-CoA + H2O = citrate + CoA + H(+)</text>
        <dbReference type="Rhea" id="RHEA:16845"/>
        <dbReference type="ChEBI" id="CHEBI:15377"/>
        <dbReference type="ChEBI" id="CHEBI:15378"/>
        <dbReference type="ChEBI" id="CHEBI:16452"/>
        <dbReference type="ChEBI" id="CHEBI:16947"/>
        <dbReference type="ChEBI" id="CHEBI:57287"/>
        <dbReference type="ChEBI" id="CHEBI:57288"/>
        <dbReference type="EC" id="2.3.3.16"/>
    </reaction>
</comment>
<dbReference type="InterPro" id="IPR016142">
    <property type="entry name" value="Citrate_synth-like_lrg_a-sub"/>
</dbReference>
<gene>
    <name evidence="8" type="ORF">CQW44_14155</name>
</gene>
<sequence>MSRTAHETPGVPEPRTAAGQNVVQAELAVSEPVMGRPAVAAADLAREGYLVYDPGLADTAICRSEITYIDGDAGILLYRGYPAQQVAEKCTFLQTAHLLTTGELPTGAQEEQWLARIAASTLPGNPVWGPLFDAMPAGTHPMAMLAAATSVMTSLAPDGASSIEQAGFDLLATMPALAAHAFARVEDRPRRPYDPSAGYVENFLHMCFGDSPVATDPAMVHALETLLVLHADHEQNCSTATLRLVSSSNAGFFSSVSAALSALWGPLHGGANQAVIEMLQAIRDDGGDLGKYVAKAKDRNDPFRLMGFGHRVYRTFDARARVIREVAREVCGKAAHDPLLDMALELEEIARNDEFFLERKLYPNVDFYSGLIYRAMGFPVEMFTALFAVGRAPGWIAHWTEAATAPERRIGRPAQLYTGPETRDLQF</sequence>
<evidence type="ECO:0000256" key="4">
    <source>
        <dbReference type="ARBA" id="ARBA00022679"/>
    </source>
</evidence>
<dbReference type="FunFam" id="1.10.230.10:FF:000002">
    <property type="entry name" value="Citrate synthase"/>
    <property type="match status" value="1"/>
</dbReference>
<evidence type="ECO:0000256" key="6">
    <source>
        <dbReference type="PIRNR" id="PIRNR001369"/>
    </source>
</evidence>
<comment type="caution">
    <text evidence="8">The sequence shown here is derived from an EMBL/GenBank/DDBJ whole genome shotgun (WGS) entry which is preliminary data.</text>
</comment>
<proteinExistence type="inferred from homology"/>
<dbReference type="InterPro" id="IPR002020">
    <property type="entry name" value="Citrate_synthase"/>
</dbReference>
<dbReference type="InterPro" id="IPR024176">
    <property type="entry name" value="Citrate_synthase_bac-typ"/>
</dbReference>
<evidence type="ECO:0000256" key="2">
    <source>
        <dbReference type="ARBA" id="ARBA00010566"/>
    </source>
</evidence>
<dbReference type="PANTHER" id="PTHR42871:SF1">
    <property type="entry name" value="CITRATE SYNTHASE"/>
    <property type="match status" value="1"/>
</dbReference>
<dbReference type="GO" id="GO:0036440">
    <property type="term" value="F:citrate synthase activity"/>
    <property type="evidence" value="ECO:0007669"/>
    <property type="project" value="UniProtKB-EC"/>
</dbReference>
<evidence type="ECO:0000256" key="7">
    <source>
        <dbReference type="PIRSR" id="PIRSR001369-1"/>
    </source>
</evidence>
<comment type="similarity">
    <text evidence="2 6">Belongs to the citrate synthase family.</text>
</comment>
<accession>A0A426S7K1</accession>
<dbReference type="InterPro" id="IPR036969">
    <property type="entry name" value="Citrate_synthase_sf"/>
</dbReference>
<dbReference type="Gene3D" id="1.10.230.10">
    <property type="entry name" value="Cytochrome P450-Terp, domain 2"/>
    <property type="match status" value="1"/>
</dbReference>
<dbReference type="PANTHER" id="PTHR42871">
    <property type="entry name" value="CITRATE SYNTHASE"/>
    <property type="match status" value="1"/>
</dbReference>
<dbReference type="Pfam" id="PF00285">
    <property type="entry name" value="Citrate_synt"/>
    <property type="match status" value="1"/>
</dbReference>
<dbReference type="InterPro" id="IPR016143">
    <property type="entry name" value="Citrate_synth-like_sm_a-sub"/>
</dbReference>
<evidence type="ECO:0000256" key="1">
    <source>
        <dbReference type="ARBA" id="ARBA00004751"/>
    </source>
</evidence>
<evidence type="ECO:0000313" key="8">
    <source>
        <dbReference type="EMBL" id="RRQ86086.1"/>
    </source>
</evidence>
<protein>
    <recommendedName>
        <fullName evidence="6">Citrate synthase</fullName>
    </recommendedName>
</protein>
<comment type="pathway">
    <text evidence="1">Carbohydrate metabolism; tricarboxylic acid cycle; isocitrate from oxaloacetate: step 1/2.</text>
</comment>
<name>A0A426S7K1_9ACTN</name>
<dbReference type="Gene3D" id="1.10.580.10">
    <property type="entry name" value="Citrate Synthase, domain 1"/>
    <property type="match status" value="1"/>
</dbReference>
<evidence type="ECO:0000256" key="5">
    <source>
        <dbReference type="ARBA" id="ARBA00049288"/>
    </source>
</evidence>
<dbReference type="PIRSF" id="PIRSF001369">
    <property type="entry name" value="Citrate_synth"/>
    <property type="match status" value="1"/>
</dbReference>
<keyword evidence="9" id="KW-1185">Reference proteome</keyword>
<dbReference type="Proteomes" id="UP000276379">
    <property type="component" value="Unassembled WGS sequence"/>
</dbReference>
<evidence type="ECO:0000313" key="9">
    <source>
        <dbReference type="Proteomes" id="UP000276379"/>
    </source>
</evidence>